<name>A0A2T2WNV4_9FIRM</name>
<evidence type="ECO:0000313" key="1">
    <source>
        <dbReference type="EMBL" id="PSR23914.1"/>
    </source>
</evidence>
<proteinExistence type="predicted"/>
<gene>
    <name evidence="1" type="ORF">C7B45_01110</name>
</gene>
<dbReference type="EMBL" id="PXYV01000002">
    <property type="protein sequence ID" value="PSR23914.1"/>
    <property type="molecule type" value="Genomic_DNA"/>
</dbReference>
<accession>A0A2T2WNV4</accession>
<dbReference type="Proteomes" id="UP000241848">
    <property type="component" value="Unassembled WGS sequence"/>
</dbReference>
<sequence>MMHMYSTKAWTAGLVLISGLWLTAAARVPLNATSPSVLLVNGDTVSANEGCIVTGQYPRGTMIVFRAEVRTENGTLAPPTDKVSVHLSDGKTLPMIDIPHPFPGKPMYWVATWVIPMNAKLGTMTYTITATDSTNGEHGIFYPFPTPNSLPTIVPYTYTPTVSVTAAGKSTPFVKTDTWLTINAPIDLSVPEGKKTVEVPLTQGQVSAELGSAGVTTSSGTPKAITTVALHFDRVTKSWDGNLQVPSKTPPGAYEIEVTGHDAYGNVVDSTPVYLAVDE</sequence>
<dbReference type="AlphaFoldDB" id="A0A2T2WNV4"/>
<organism evidence="1 2">
    <name type="scientific">Sulfobacillus acidophilus</name>
    <dbReference type="NCBI Taxonomy" id="53633"/>
    <lineage>
        <taxon>Bacteria</taxon>
        <taxon>Bacillati</taxon>
        <taxon>Bacillota</taxon>
        <taxon>Clostridia</taxon>
        <taxon>Eubacteriales</taxon>
        <taxon>Clostridiales Family XVII. Incertae Sedis</taxon>
        <taxon>Sulfobacillus</taxon>
    </lineage>
</organism>
<protein>
    <submittedName>
        <fullName evidence="1">Uncharacterized protein</fullName>
    </submittedName>
</protein>
<reference evidence="1 2" key="1">
    <citation type="journal article" date="2014" name="BMC Genomics">
        <title>Comparison of environmental and isolate Sulfobacillus genomes reveals diverse carbon, sulfur, nitrogen, and hydrogen metabolisms.</title>
        <authorList>
            <person name="Justice N.B."/>
            <person name="Norman A."/>
            <person name="Brown C.T."/>
            <person name="Singh A."/>
            <person name="Thomas B.C."/>
            <person name="Banfield J.F."/>
        </authorList>
    </citation>
    <scope>NUCLEOTIDE SEQUENCE [LARGE SCALE GENOMIC DNA]</scope>
    <source>
        <strain evidence="1">AMDSBA3</strain>
    </source>
</reference>
<comment type="caution">
    <text evidence="1">The sequence shown here is derived from an EMBL/GenBank/DDBJ whole genome shotgun (WGS) entry which is preliminary data.</text>
</comment>
<evidence type="ECO:0000313" key="2">
    <source>
        <dbReference type="Proteomes" id="UP000241848"/>
    </source>
</evidence>